<evidence type="ECO:0000313" key="2">
    <source>
        <dbReference type="EMBL" id="KAF9076742.1"/>
    </source>
</evidence>
<dbReference type="AlphaFoldDB" id="A0A9P5UEZ8"/>
<dbReference type="PANTHER" id="PTHR28083">
    <property type="entry name" value="GOOD FOR FULL DBP5 ACTIVITY PROTEIN 2"/>
    <property type="match status" value="1"/>
</dbReference>
<feature type="domain" description="Gfd2/YDR514C-like C-terminal" evidence="1">
    <location>
        <begin position="164"/>
        <end position="326"/>
    </location>
</feature>
<dbReference type="PANTHER" id="PTHR28083:SF1">
    <property type="entry name" value="GOOD FOR FULL DBP5 ACTIVITY PROTEIN 2"/>
    <property type="match status" value="1"/>
</dbReference>
<gene>
    <name evidence="2" type="ORF">BDP27DRAFT_1312511</name>
</gene>
<dbReference type="EMBL" id="JADNRY010000005">
    <property type="protein sequence ID" value="KAF9076742.1"/>
    <property type="molecule type" value="Genomic_DNA"/>
</dbReference>
<protein>
    <recommendedName>
        <fullName evidence="1">Gfd2/YDR514C-like C-terminal domain-containing protein</fullName>
    </recommendedName>
</protein>
<dbReference type="GO" id="GO:0005634">
    <property type="term" value="C:nucleus"/>
    <property type="evidence" value="ECO:0007669"/>
    <property type="project" value="TreeGrafter"/>
</dbReference>
<dbReference type="InterPro" id="IPR040151">
    <property type="entry name" value="Gfd2/YDR514C-like"/>
</dbReference>
<dbReference type="InterPro" id="IPR048519">
    <property type="entry name" value="Gfd2/YDR514C-like_C"/>
</dbReference>
<accession>A0A9P5UEZ8</accession>
<evidence type="ECO:0000313" key="3">
    <source>
        <dbReference type="Proteomes" id="UP000772434"/>
    </source>
</evidence>
<dbReference type="SUPFAM" id="SSF53098">
    <property type="entry name" value="Ribonuclease H-like"/>
    <property type="match status" value="1"/>
</dbReference>
<name>A0A9P5UEZ8_9AGAR</name>
<comment type="caution">
    <text evidence="2">The sequence shown here is derived from an EMBL/GenBank/DDBJ whole genome shotgun (WGS) entry which is preliminary data.</text>
</comment>
<keyword evidence="3" id="KW-1185">Reference proteome</keyword>
<dbReference type="Proteomes" id="UP000772434">
    <property type="component" value="Unassembled WGS sequence"/>
</dbReference>
<reference evidence="2" key="1">
    <citation type="submission" date="2020-11" db="EMBL/GenBank/DDBJ databases">
        <authorList>
            <consortium name="DOE Joint Genome Institute"/>
            <person name="Ahrendt S."/>
            <person name="Riley R."/>
            <person name="Andreopoulos W."/>
            <person name="Labutti K."/>
            <person name="Pangilinan J."/>
            <person name="Ruiz-Duenas F.J."/>
            <person name="Barrasa J.M."/>
            <person name="Sanchez-Garcia M."/>
            <person name="Camarero S."/>
            <person name="Miyauchi S."/>
            <person name="Serrano A."/>
            <person name="Linde D."/>
            <person name="Babiker R."/>
            <person name="Drula E."/>
            <person name="Ayuso-Fernandez I."/>
            <person name="Pacheco R."/>
            <person name="Padilla G."/>
            <person name="Ferreira P."/>
            <person name="Barriuso J."/>
            <person name="Kellner H."/>
            <person name="Castanera R."/>
            <person name="Alfaro M."/>
            <person name="Ramirez L."/>
            <person name="Pisabarro A.G."/>
            <person name="Kuo A."/>
            <person name="Tritt A."/>
            <person name="Lipzen A."/>
            <person name="He G."/>
            <person name="Yan M."/>
            <person name="Ng V."/>
            <person name="Cullen D."/>
            <person name="Martin F."/>
            <person name="Rosso M.-N."/>
            <person name="Henrissat B."/>
            <person name="Hibbett D."/>
            <person name="Martinez A.T."/>
            <person name="Grigoriev I.V."/>
        </authorList>
    </citation>
    <scope>NUCLEOTIDE SEQUENCE</scope>
    <source>
        <strain evidence="2">AH 40177</strain>
    </source>
</reference>
<dbReference type="InterPro" id="IPR012337">
    <property type="entry name" value="RNaseH-like_sf"/>
</dbReference>
<organism evidence="2 3">
    <name type="scientific">Rhodocollybia butyracea</name>
    <dbReference type="NCBI Taxonomy" id="206335"/>
    <lineage>
        <taxon>Eukaryota</taxon>
        <taxon>Fungi</taxon>
        <taxon>Dikarya</taxon>
        <taxon>Basidiomycota</taxon>
        <taxon>Agaricomycotina</taxon>
        <taxon>Agaricomycetes</taxon>
        <taxon>Agaricomycetidae</taxon>
        <taxon>Agaricales</taxon>
        <taxon>Marasmiineae</taxon>
        <taxon>Omphalotaceae</taxon>
        <taxon>Rhodocollybia</taxon>
    </lineage>
</organism>
<evidence type="ECO:0000259" key="1">
    <source>
        <dbReference type="Pfam" id="PF21762"/>
    </source>
</evidence>
<sequence length="363" mass="41776">MTFATVTGYYRYTDIWFAWPSRCGEYEEVLKAMLGNRSYDSCTLRLLIYHQAHDALVSPDHPLHVDGVDGAQLYIVDYVRYYLHKVGLTEKLVPLPYSNCLIREQDLRGVSTQVFRTGGELKKNFKKIDKFSKGLKNSDDPPLAFRRSCFEKARMLWQGKTGAWCSIDIEAWEMDHRLITEFGWSTIHWEEGTEVQGGGHLIVKEYETYRNGKYVADNQKNYQWGKSEIVPKKQFKTQIQMLLTDLKRQFSHLFMVFHVAKGDIEYLNSSMIEANLNDLSYTLPDGTSPQPGVYVVDTAELFGGLIGQGNDNRSLEQMCNQLQLQPDFYTMLFTLAACQSMASGATVDMQREERWPNKTEKGQ</sequence>
<dbReference type="OrthoDB" id="5953249at2759"/>
<proteinExistence type="predicted"/>
<dbReference type="Pfam" id="PF21762">
    <property type="entry name" value="DEDDh_C"/>
    <property type="match status" value="1"/>
</dbReference>